<dbReference type="Gene3D" id="3.30.390.30">
    <property type="match status" value="1"/>
</dbReference>
<dbReference type="Gene3D" id="3.50.50.60">
    <property type="entry name" value="FAD/NAD(P)-binding domain"/>
    <property type="match status" value="2"/>
</dbReference>
<dbReference type="PRINTS" id="PR00368">
    <property type="entry name" value="FADPNR"/>
</dbReference>
<dbReference type="Proteomes" id="UP000287547">
    <property type="component" value="Unassembled WGS sequence"/>
</dbReference>
<evidence type="ECO:0000259" key="5">
    <source>
        <dbReference type="Pfam" id="PF07992"/>
    </source>
</evidence>
<dbReference type="RefSeq" id="WP_037271557.1">
    <property type="nucleotide sequence ID" value="NZ_QHKI01000072.1"/>
</dbReference>
<evidence type="ECO:0000256" key="2">
    <source>
        <dbReference type="ARBA" id="ARBA00022630"/>
    </source>
</evidence>
<dbReference type="SUPFAM" id="SSF51905">
    <property type="entry name" value="FAD/NAD(P)-binding domain"/>
    <property type="match status" value="1"/>
</dbReference>
<dbReference type="InterPro" id="IPR023753">
    <property type="entry name" value="FAD/NAD-binding_dom"/>
</dbReference>
<dbReference type="InterPro" id="IPR036188">
    <property type="entry name" value="FAD/NAD-bd_sf"/>
</dbReference>
<dbReference type="Pfam" id="PF14759">
    <property type="entry name" value="Reductase_C"/>
    <property type="match status" value="1"/>
</dbReference>
<evidence type="ECO:0000256" key="4">
    <source>
        <dbReference type="ARBA" id="ARBA00023002"/>
    </source>
</evidence>
<dbReference type="PRINTS" id="PR00469">
    <property type="entry name" value="PNDRDTASEII"/>
</dbReference>
<accession>A0A428YM68</accession>
<feature type="domain" description="Reductase C-terminal" evidence="6">
    <location>
        <begin position="317"/>
        <end position="381"/>
    </location>
</feature>
<proteinExistence type="predicted"/>
<dbReference type="InterPro" id="IPR016156">
    <property type="entry name" value="FAD/NAD-linked_Rdtase_dimer_sf"/>
</dbReference>
<dbReference type="EMBL" id="QHKI01000072">
    <property type="protein sequence ID" value="RSM69060.1"/>
    <property type="molecule type" value="Genomic_DNA"/>
</dbReference>
<dbReference type="OrthoDB" id="4475657at2"/>
<gene>
    <name evidence="7" type="ORF">DMH04_46530</name>
</gene>
<evidence type="ECO:0000313" key="7">
    <source>
        <dbReference type="EMBL" id="RSM69060.1"/>
    </source>
</evidence>
<keyword evidence="2" id="KW-0285">Flavoprotein</keyword>
<dbReference type="PANTHER" id="PTHR43557:SF2">
    <property type="entry name" value="RIESKE DOMAIN-CONTAINING PROTEIN-RELATED"/>
    <property type="match status" value="1"/>
</dbReference>
<comment type="cofactor">
    <cofactor evidence="1">
        <name>FAD</name>
        <dbReference type="ChEBI" id="CHEBI:57692"/>
    </cofactor>
</comment>
<dbReference type="SUPFAM" id="SSF55424">
    <property type="entry name" value="FAD/NAD-linked reductases, dimerisation (C-terminal) domain"/>
    <property type="match status" value="1"/>
</dbReference>
<feature type="domain" description="FAD/NAD(P)-binding" evidence="5">
    <location>
        <begin position="4"/>
        <end position="294"/>
    </location>
</feature>
<dbReference type="GO" id="GO:0016651">
    <property type="term" value="F:oxidoreductase activity, acting on NAD(P)H"/>
    <property type="evidence" value="ECO:0007669"/>
    <property type="project" value="TreeGrafter"/>
</dbReference>
<name>A0A428YM68_KIBAR</name>
<protein>
    <submittedName>
        <fullName evidence="7">FAD-dependent oxidoreductase</fullName>
    </submittedName>
</protein>
<evidence type="ECO:0000256" key="3">
    <source>
        <dbReference type="ARBA" id="ARBA00022827"/>
    </source>
</evidence>
<keyword evidence="3" id="KW-0274">FAD</keyword>
<evidence type="ECO:0000259" key="6">
    <source>
        <dbReference type="Pfam" id="PF14759"/>
    </source>
</evidence>
<comment type="caution">
    <text evidence="7">The sequence shown here is derived from an EMBL/GenBank/DDBJ whole genome shotgun (WGS) entry which is preliminary data.</text>
</comment>
<dbReference type="AlphaFoldDB" id="A0A428YM68"/>
<evidence type="ECO:0000256" key="1">
    <source>
        <dbReference type="ARBA" id="ARBA00001974"/>
    </source>
</evidence>
<dbReference type="InterPro" id="IPR028202">
    <property type="entry name" value="Reductase_C"/>
</dbReference>
<reference evidence="7 8" key="1">
    <citation type="submission" date="2018-05" db="EMBL/GenBank/DDBJ databases">
        <title>Evolution of GPA BGCs.</title>
        <authorList>
            <person name="Waglechner N."/>
            <person name="Wright G.D."/>
        </authorList>
    </citation>
    <scope>NUCLEOTIDE SEQUENCE [LARGE SCALE GENOMIC DNA]</scope>
    <source>
        <strain evidence="7 8">A82846</strain>
    </source>
</reference>
<organism evidence="7 8">
    <name type="scientific">Kibdelosporangium aridum</name>
    <dbReference type="NCBI Taxonomy" id="2030"/>
    <lineage>
        <taxon>Bacteria</taxon>
        <taxon>Bacillati</taxon>
        <taxon>Actinomycetota</taxon>
        <taxon>Actinomycetes</taxon>
        <taxon>Pseudonocardiales</taxon>
        <taxon>Pseudonocardiaceae</taxon>
        <taxon>Kibdelosporangium</taxon>
    </lineage>
</organism>
<dbReference type="PANTHER" id="PTHR43557">
    <property type="entry name" value="APOPTOSIS-INDUCING FACTOR 1"/>
    <property type="match status" value="1"/>
</dbReference>
<dbReference type="Pfam" id="PF07992">
    <property type="entry name" value="Pyr_redox_2"/>
    <property type="match status" value="1"/>
</dbReference>
<dbReference type="GO" id="GO:0005737">
    <property type="term" value="C:cytoplasm"/>
    <property type="evidence" value="ECO:0007669"/>
    <property type="project" value="TreeGrafter"/>
</dbReference>
<sequence length="386" mass="40682">MRTITVVGASLAGLSAARALRAQEFAGRIIVLGDESHEPYDRPPLSKDFLGGSASVDEISLMTPDDKLLDLDWRLGSRAASLDPSQRAVVLEDGERIVTDGVVLATGARARQMPGPAGVHTLRTLDDALALREELRQGGSLVVIGAGFIGAEVASTARQLGLEVTVVETLPTPMIGPLGADMGQACAGLHARNGVTLITGVPVSELVGTSRVRAVRLADGREIPADIVVVGIGAIPNVEWLAGSGLTINGGVVTDARCITNIPQVVAVGDCASSFNDHAGSVIRLEHWTNALQQPKIAAATLLGRTSVHAARFSVPYFWSDQYGSRLQFAGHRRDGDEVEIVEGSVEGAFAAVYRRASRPVAVLAVDQPRVFGRWRRELASEGVLS</sequence>
<evidence type="ECO:0000313" key="8">
    <source>
        <dbReference type="Proteomes" id="UP000287547"/>
    </source>
</evidence>
<keyword evidence="4" id="KW-0560">Oxidoreductase</keyword>
<dbReference type="InterPro" id="IPR050446">
    <property type="entry name" value="FAD-oxidoreductase/Apoptosis"/>
</dbReference>